<evidence type="ECO:0000313" key="2">
    <source>
        <dbReference type="EMBL" id="VEL15847.1"/>
    </source>
</evidence>
<dbReference type="Proteomes" id="UP000784294">
    <property type="component" value="Unassembled WGS sequence"/>
</dbReference>
<feature type="compositionally biased region" description="Basic and acidic residues" evidence="1">
    <location>
        <begin position="1"/>
        <end position="10"/>
    </location>
</feature>
<reference evidence="2" key="1">
    <citation type="submission" date="2018-11" db="EMBL/GenBank/DDBJ databases">
        <authorList>
            <consortium name="Pathogen Informatics"/>
        </authorList>
    </citation>
    <scope>NUCLEOTIDE SEQUENCE</scope>
</reference>
<accession>A0A448WN32</accession>
<gene>
    <name evidence="2" type="ORF">PXEA_LOCUS9287</name>
</gene>
<evidence type="ECO:0000256" key="1">
    <source>
        <dbReference type="SAM" id="MobiDB-lite"/>
    </source>
</evidence>
<organism evidence="2 3">
    <name type="scientific">Protopolystoma xenopodis</name>
    <dbReference type="NCBI Taxonomy" id="117903"/>
    <lineage>
        <taxon>Eukaryota</taxon>
        <taxon>Metazoa</taxon>
        <taxon>Spiralia</taxon>
        <taxon>Lophotrochozoa</taxon>
        <taxon>Platyhelminthes</taxon>
        <taxon>Monogenea</taxon>
        <taxon>Polyopisthocotylea</taxon>
        <taxon>Polystomatidea</taxon>
        <taxon>Polystomatidae</taxon>
        <taxon>Protopolystoma</taxon>
    </lineage>
</organism>
<sequence>MRTSDGRLQDGKMTVRRGVSRANSGPARLGRRPAHSADEASLRDNHEVFWSDFKLQSLNTAGTVLSKGRKYQNNSDKNSRKQVSYPLDVA</sequence>
<evidence type="ECO:0000313" key="3">
    <source>
        <dbReference type="Proteomes" id="UP000784294"/>
    </source>
</evidence>
<comment type="caution">
    <text evidence="2">The sequence shown here is derived from an EMBL/GenBank/DDBJ whole genome shotgun (WGS) entry which is preliminary data.</text>
</comment>
<feature type="region of interest" description="Disordered" evidence="1">
    <location>
        <begin position="69"/>
        <end position="90"/>
    </location>
</feature>
<name>A0A448WN32_9PLAT</name>
<dbReference type="AlphaFoldDB" id="A0A448WN32"/>
<dbReference type="EMBL" id="CAAALY010026164">
    <property type="protein sequence ID" value="VEL15847.1"/>
    <property type="molecule type" value="Genomic_DNA"/>
</dbReference>
<feature type="region of interest" description="Disordered" evidence="1">
    <location>
        <begin position="1"/>
        <end position="41"/>
    </location>
</feature>
<proteinExistence type="predicted"/>
<protein>
    <submittedName>
        <fullName evidence="2">Uncharacterized protein</fullName>
    </submittedName>
</protein>
<keyword evidence="3" id="KW-1185">Reference proteome</keyword>